<name>A0A7U9XUK7_9MOLU</name>
<evidence type="ECO:0000313" key="5">
    <source>
        <dbReference type="EMBL" id="BCR35579.1"/>
    </source>
</evidence>
<sequence length="551" mass="61664">MALKRIGDVLLQAKIINQKQLNDSLKKKEENERLGETIVRLEYANEMQILKALEDSTGVQRVSLMNFTIDENVLKLVDESFCRRNTMIPLRIEGNRLMFATSDPLDFAVVEELRLITGFRPKMFAAPKNEINTQIEKYYGFTRTLEALGVKQNVSIDVITEEEDDYSDTPMVNLVNQILTSAVFQRASDIHIDPLDDKIVVRYRVDGVLDTVREFPLKILHQMISRIKVMSGMDITETRVPQDGRIQTAIKQRNIDLRISTLPTVRGEKVVMRILDISGGANKLDNIGLSKKEEKLVRDMIAKPNGIVLVSGPTGSGKTTTLYSCLAELNKPNVNIMTVENPVELKMEGVNQIQVETDVDLTFAKALRSILRQDPNIIMVGEIRDVETAEIAIRASLTGHLVLSTIHTNDAIKTVTRLLDMDIEPFLIASSLSGVVSQRLVRKLCTECSYDDEPSPTEIVMFKKQGLDINTVRRAKGCPSCNYKGYAGRVGIFEVLPISDEMQKLISQNAPLNLLETEARRTGMTSILSAGLKKVQEGVTSLEEVMKVAEE</sequence>
<comment type="similarity">
    <text evidence="1">Belongs to the GSP E family.</text>
</comment>
<dbReference type="EMBL" id="AP024412">
    <property type="protein sequence ID" value="BCR35579.1"/>
    <property type="molecule type" value="Genomic_DNA"/>
</dbReference>
<dbReference type="FunFam" id="3.30.300.160:FF:000002">
    <property type="entry name" value="Type II secretion system protein E"/>
    <property type="match status" value="1"/>
</dbReference>
<dbReference type="InterPro" id="IPR007831">
    <property type="entry name" value="T2SS_GspE_N"/>
</dbReference>
<gene>
    <name evidence="5" type="primary">pilB1</name>
    <name evidence="5" type="ORF">MPAN_004720</name>
</gene>
<reference evidence="5" key="1">
    <citation type="submission" date="2021-01" db="EMBL/GenBank/DDBJ databases">
        <title>Draft genome sequence of Acholeplasmataceae bacterium strain Mahy22.</title>
        <authorList>
            <person name="Watanabe M."/>
            <person name="Kojima H."/>
            <person name="Fukui M."/>
        </authorList>
    </citation>
    <scope>NUCLEOTIDE SEQUENCE</scope>
    <source>
        <strain evidence="5">Mahy22</strain>
    </source>
</reference>
<dbReference type="SUPFAM" id="SSF52540">
    <property type="entry name" value="P-loop containing nucleoside triphosphate hydrolases"/>
    <property type="match status" value="1"/>
</dbReference>
<dbReference type="Pfam" id="PF05157">
    <property type="entry name" value="MshEN"/>
    <property type="match status" value="1"/>
</dbReference>
<dbReference type="InterPro" id="IPR027417">
    <property type="entry name" value="P-loop_NTPase"/>
</dbReference>
<dbReference type="GO" id="GO:0016887">
    <property type="term" value="F:ATP hydrolysis activity"/>
    <property type="evidence" value="ECO:0007669"/>
    <property type="project" value="TreeGrafter"/>
</dbReference>
<keyword evidence="3" id="KW-0067">ATP-binding</keyword>
<organism evidence="5 6">
    <name type="scientific">Mariniplasma anaerobium</name>
    <dbReference type="NCBI Taxonomy" id="2735436"/>
    <lineage>
        <taxon>Bacteria</taxon>
        <taxon>Bacillati</taxon>
        <taxon>Mycoplasmatota</taxon>
        <taxon>Mollicutes</taxon>
        <taxon>Acholeplasmatales</taxon>
        <taxon>Acholeplasmataceae</taxon>
        <taxon>Mariniplasma</taxon>
    </lineage>
</organism>
<dbReference type="SUPFAM" id="SSF160246">
    <property type="entry name" value="EspE N-terminal domain-like"/>
    <property type="match status" value="1"/>
</dbReference>
<accession>A0A7U9XUK7</accession>
<dbReference type="PANTHER" id="PTHR30258:SF1">
    <property type="entry name" value="PROTEIN TRANSPORT PROTEIN HOFB HOMOLOG"/>
    <property type="match status" value="1"/>
</dbReference>
<dbReference type="PANTHER" id="PTHR30258">
    <property type="entry name" value="TYPE II SECRETION SYSTEM PROTEIN GSPE-RELATED"/>
    <property type="match status" value="1"/>
</dbReference>
<evidence type="ECO:0000259" key="4">
    <source>
        <dbReference type="SMART" id="SM00382"/>
    </source>
</evidence>
<dbReference type="Pfam" id="PF00437">
    <property type="entry name" value="T2SSE"/>
    <property type="match status" value="1"/>
</dbReference>
<dbReference type="InterPro" id="IPR001482">
    <property type="entry name" value="T2SS/T4SS_dom"/>
</dbReference>
<protein>
    <submittedName>
        <fullName evidence="5">Type IV-A pilus assembly ATPase PilB</fullName>
    </submittedName>
</protein>
<keyword evidence="6" id="KW-1185">Reference proteome</keyword>
<dbReference type="InterPro" id="IPR037257">
    <property type="entry name" value="T2SS_E_N_sf"/>
</dbReference>
<dbReference type="KEGG" id="manr:MPAN_004720"/>
<dbReference type="Gene3D" id="3.40.50.300">
    <property type="entry name" value="P-loop containing nucleotide triphosphate hydrolases"/>
    <property type="match status" value="1"/>
</dbReference>
<dbReference type="Gene3D" id="3.30.300.160">
    <property type="entry name" value="Type II secretion system, protein E, N-terminal domain"/>
    <property type="match status" value="1"/>
</dbReference>
<dbReference type="FunFam" id="3.30.450.90:FF:000001">
    <property type="entry name" value="Type II secretion system ATPase GspE"/>
    <property type="match status" value="1"/>
</dbReference>
<dbReference type="GO" id="GO:0005886">
    <property type="term" value="C:plasma membrane"/>
    <property type="evidence" value="ECO:0007669"/>
    <property type="project" value="TreeGrafter"/>
</dbReference>
<proteinExistence type="inferred from homology"/>
<evidence type="ECO:0000256" key="2">
    <source>
        <dbReference type="ARBA" id="ARBA00022741"/>
    </source>
</evidence>
<dbReference type="InterPro" id="IPR003593">
    <property type="entry name" value="AAA+_ATPase"/>
</dbReference>
<feature type="domain" description="AAA+ ATPase" evidence="4">
    <location>
        <begin position="304"/>
        <end position="425"/>
    </location>
</feature>
<dbReference type="GO" id="GO:0005524">
    <property type="term" value="F:ATP binding"/>
    <property type="evidence" value="ECO:0007669"/>
    <property type="project" value="UniProtKB-KW"/>
</dbReference>
<evidence type="ECO:0000256" key="3">
    <source>
        <dbReference type="ARBA" id="ARBA00022840"/>
    </source>
</evidence>
<dbReference type="AlphaFoldDB" id="A0A7U9XUK7"/>
<dbReference type="RefSeq" id="WP_176238426.1">
    <property type="nucleotide sequence ID" value="NZ_AP024412.1"/>
</dbReference>
<dbReference type="Gene3D" id="3.30.450.90">
    <property type="match status" value="1"/>
</dbReference>
<dbReference type="Proteomes" id="UP000620133">
    <property type="component" value="Chromosome"/>
</dbReference>
<dbReference type="FunFam" id="3.40.50.300:FF:000398">
    <property type="entry name" value="Type IV pilus assembly ATPase PilB"/>
    <property type="match status" value="1"/>
</dbReference>
<dbReference type="CDD" id="cd01129">
    <property type="entry name" value="PulE-GspE-like"/>
    <property type="match status" value="1"/>
</dbReference>
<dbReference type="SMART" id="SM00382">
    <property type="entry name" value="AAA"/>
    <property type="match status" value="1"/>
</dbReference>
<evidence type="ECO:0000313" key="6">
    <source>
        <dbReference type="Proteomes" id="UP000620133"/>
    </source>
</evidence>
<evidence type="ECO:0000256" key="1">
    <source>
        <dbReference type="ARBA" id="ARBA00006611"/>
    </source>
</evidence>
<keyword evidence="2" id="KW-0547">Nucleotide-binding</keyword>